<dbReference type="PRINTS" id="PR00095">
    <property type="entry name" value="ANTSNTHASEI"/>
</dbReference>
<dbReference type="EMBL" id="JAQOSQ010000013">
    <property type="protein sequence ID" value="MDJ1184241.1"/>
    <property type="molecule type" value="Genomic_DNA"/>
</dbReference>
<evidence type="ECO:0000256" key="4">
    <source>
        <dbReference type="ARBA" id="ARBA00023239"/>
    </source>
</evidence>
<keyword evidence="3" id="KW-0460">Magnesium</keyword>
<gene>
    <name evidence="6" type="ORF">PMH09_13730</name>
</gene>
<keyword evidence="7" id="KW-1185">Reference proteome</keyword>
<accession>A0ABT7BYG1</accession>
<evidence type="ECO:0000313" key="6">
    <source>
        <dbReference type="EMBL" id="MDJ1184241.1"/>
    </source>
</evidence>
<feature type="domain" description="Chorismate-utilising enzyme C-terminal" evidence="5">
    <location>
        <begin position="176"/>
        <end position="430"/>
    </location>
</feature>
<keyword evidence="2" id="KW-0479">Metal-binding</keyword>
<evidence type="ECO:0000256" key="3">
    <source>
        <dbReference type="ARBA" id="ARBA00022842"/>
    </source>
</evidence>
<keyword evidence="4" id="KW-0456">Lyase</keyword>
<dbReference type="Pfam" id="PF00425">
    <property type="entry name" value="Chorismate_bind"/>
    <property type="match status" value="1"/>
</dbReference>
<comment type="cofactor">
    <cofactor evidence="1">
        <name>Mg(2+)</name>
        <dbReference type="ChEBI" id="CHEBI:18420"/>
    </cofactor>
</comment>
<protein>
    <submittedName>
        <fullName evidence="6">Chorismate-binding protein</fullName>
    </submittedName>
</protein>
<dbReference type="InterPro" id="IPR005801">
    <property type="entry name" value="ADC_synthase"/>
</dbReference>
<sequence>MVTQAKGRTKKKYREQFFPNHNIEPLVVLNNIQKAGLLDRYIFYEGEGEVRIAIGEYIKIAVGSDRIEMSGNEVNSQPIRDPFKQVEEMLNALPLENWTAYGYIAFDMASFYCSYSKQSQNELLYLIIPEIELIFIPEGICCRSIEANDDIGTLLMHEMPLPTYAATSVSIDFSDRQDYEGRVAELIGAIKDKRLQKAIISRTAKYSGELNVLGTYAIANQTNNACRSYAFNLGNIKGVGFSPEILMKATDGRSVVTNPLAGTRPRGKTLEEDLHLYAELFSDAKEVKEHALSAWLAQQEMASVCLPKSVGVFNFMEIKKYRCVQHLSSRVGGLLQSDRTLWDALKVLFPGITVSGIDKQQALHWIDRLEDEPRGLYAGSIGWVSDNGQADFALAIRSVFQYGDTIHLNAGAGIVAESVPANEYTESVNKMNTMLANLVIE</sequence>
<dbReference type="PANTHER" id="PTHR11236:SF48">
    <property type="entry name" value="ISOCHORISMATE SYNTHASE MENF"/>
    <property type="match status" value="1"/>
</dbReference>
<evidence type="ECO:0000256" key="2">
    <source>
        <dbReference type="ARBA" id="ARBA00022723"/>
    </source>
</evidence>
<evidence type="ECO:0000313" key="7">
    <source>
        <dbReference type="Proteomes" id="UP001232992"/>
    </source>
</evidence>
<comment type="caution">
    <text evidence="6">The sequence shown here is derived from an EMBL/GenBank/DDBJ whole genome shotgun (WGS) entry which is preliminary data.</text>
</comment>
<dbReference type="PANTHER" id="PTHR11236">
    <property type="entry name" value="AMINOBENZOATE/ANTHRANILATE SYNTHASE"/>
    <property type="match status" value="1"/>
</dbReference>
<reference evidence="6 7" key="1">
    <citation type="submission" date="2023-01" db="EMBL/GenBank/DDBJ databases">
        <title>Novel diversity within Roseofilum (Cyanobacteria; Desertifilaceae) from marine benthic mats with descriptions of four novel species.</title>
        <authorList>
            <person name="Wang Y."/>
            <person name="Berthold D.E."/>
            <person name="Hu J."/>
            <person name="Lefler F.W."/>
            <person name="Laughinghouse H.D. IV."/>
        </authorList>
    </citation>
    <scope>NUCLEOTIDE SEQUENCE [LARGE SCALE GENOMIC DNA]</scope>
    <source>
        <strain evidence="6 7">BLCC-M143</strain>
    </source>
</reference>
<evidence type="ECO:0000259" key="5">
    <source>
        <dbReference type="Pfam" id="PF00425"/>
    </source>
</evidence>
<organism evidence="6 7">
    <name type="scientific">Roseofilum casamattae BLCC-M143</name>
    <dbReference type="NCBI Taxonomy" id="3022442"/>
    <lineage>
        <taxon>Bacteria</taxon>
        <taxon>Bacillati</taxon>
        <taxon>Cyanobacteriota</taxon>
        <taxon>Cyanophyceae</taxon>
        <taxon>Desertifilales</taxon>
        <taxon>Desertifilaceae</taxon>
        <taxon>Roseofilum</taxon>
        <taxon>Roseofilum casamattae</taxon>
    </lineage>
</organism>
<evidence type="ECO:0000256" key="1">
    <source>
        <dbReference type="ARBA" id="ARBA00001946"/>
    </source>
</evidence>
<dbReference type="Gene3D" id="3.60.120.10">
    <property type="entry name" value="Anthranilate synthase"/>
    <property type="match status" value="1"/>
</dbReference>
<dbReference type="SUPFAM" id="SSF56322">
    <property type="entry name" value="ADC synthase"/>
    <property type="match status" value="1"/>
</dbReference>
<proteinExistence type="predicted"/>
<dbReference type="RefSeq" id="WP_283758895.1">
    <property type="nucleotide sequence ID" value="NZ_JAQOSQ010000013.1"/>
</dbReference>
<name>A0ABT7BYG1_9CYAN</name>
<dbReference type="InterPro" id="IPR019999">
    <property type="entry name" value="Anth_synth_I-like"/>
</dbReference>
<dbReference type="InterPro" id="IPR015890">
    <property type="entry name" value="Chorismate_C"/>
</dbReference>
<dbReference type="Proteomes" id="UP001232992">
    <property type="component" value="Unassembled WGS sequence"/>
</dbReference>